<dbReference type="SUPFAM" id="SSF50998">
    <property type="entry name" value="Quinoprotein alcohol dehydrogenase-like"/>
    <property type="match status" value="1"/>
</dbReference>
<keyword evidence="1" id="KW-0812">Transmembrane</keyword>
<dbReference type="Proteomes" id="UP000031552">
    <property type="component" value="Unassembled WGS sequence"/>
</dbReference>
<dbReference type="AlphaFoldDB" id="A0A090CYT2"/>
<proteinExistence type="predicted"/>
<dbReference type="InterPro" id="IPR036047">
    <property type="entry name" value="F-box-like_dom_sf"/>
</dbReference>
<evidence type="ECO:0000313" key="4">
    <source>
        <dbReference type="Proteomes" id="UP000031552"/>
    </source>
</evidence>
<sequence>MNNLISLLNPFSSRYQALDQFNNLAFIHKCTVILLTSVASILTAFVFTACVFRTLVDRLKPLDLSSDHPQSKTAKSVDETFKRSLSKGEAEEDLKNFSLNEEMHLHLLSFLDPKSLRMAMQTCSEWRRVGSDNSLWEPIVRSEFPLEKKTQNLSFLAQYMNIKEVSFKTTSPEYHPIQKSFEREFFDRTTIEFPRLISKNILLQGCCPLFVRNIATGKKIFTVERDNCYAYTNSKFIIGSSKIDIIELENGDFIKTLEIVQTLNSKKISKLFIKEGKIIAIVGKEHILIWDLNTFEFIKKLDGTNLSNMLSFFFYDKWLVGFSPEGQTIWNLEQGTSLCHKGFLPLTIFEGNLIGISSVSRTLSSYNFNSGTIQELNCFSPEEYFGVRALHSDQFFLDPIRTIVFNNKLLFYTKRQIILFDLKENKAIFKLVPPLIFTKNLEFNGVIVGKKIIVTTQKIELDSFALQDKEFTQLLETLKKIAEEFTNLVVIWDKDSGALVKSFLLKINGLTLFNDTLICFDQNIVEMRNLEGNLIKKYALEDKILYLEVKQEIIAAHTKDKTIFLDFSETKEKADACSLL</sequence>
<dbReference type="SUPFAM" id="SSF81383">
    <property type="entry name" value="F-box domain"/>
    <property type="match status" value="1"/>
</dbReference>
<dbReference type="STRING" id="1437425.CSEC_1036"/>
<accession>A0A090CYT2</accession>
<feature type="transmembrane region" description="Helical" evidence="1">
    <location>
        <begin position="32"/>
        <end position="56"/>
    </location>
</feature>
<gene>
    <name evidence="3" type="ORF">CSEC_1036</name>
</gene>
<keyword evidence="1" id="KW-1133">Transmembrane helix</keyword>
<keyword evidence="4" id="KW-1185">Reference proteome</keyword>
<dbReference type="eggNOG" id="ENOG502ZQBH">
    <property type="taxonomic scope" value="Bacteria"/>
</dbReference>
<name>A0A090CYT2_9BACT</name>
<evidence type="ECO:0000256" key="1">
    <source>
        <dbReference type="SAM" id="Phobius"/>
    </source>
</evidence>
<dbReference type="Pfam" id="PF12937">
    <property type="entry name" value="F-box-like"/>
    <property type="match status" value="1"/>
</dbReference>
<evidence type="ECO:0000313" key="3">
    <source>
        <dbReference type="EMBL" id="CDR33862.1"/>
    </source>
</evidence>
<dbReference type="EMBL" id="CCEJ010000004">
    <property type="protein sequence ID" value="CDR33862.1"/>
    <property type="molecule type" value="Genomic_DNA"/>
</dbReference>
<reference evidence="3" key="1">
    <citation type="submission" date="2013-12" db="EMBL/GenBank/DDBJ databases">
        <authorList>
            <person name="Linke B."/>
        </authorList>
    </citation>
    <scope>NUCLEOTIDE SEQUENCE [LARGE SCALE GENOMIC DNA]</scope>
    <source>
        <strain evidence="3">CRIB-18</strain>
    </source>
</reference>
<evidence type="ECO:0000259" key="2">
    <source>
        <dbReference type="SMART" id="SM00256"/>
    </source>
</evidence>
<dbReference type="InterPro" id="IPR001810">
    <property type="entry name" value="F-box_dom"/>
</dbReference>
<protein>
    <submittedName>
        <fullName evidence="3">Membrane protein</fullName>
    </submittedName>
</protein>
<dbReference type="RefSeq" id="WP_041017399.1">
    <property type="nucleotide sequence ID" value="NZ_CCEJ010000004.1"/>
</dbReference>
<feature type="domain" description="F-box" evidence="2">
    <location>
        <begin position="99"/>
        <end position="139"/>
    </location>
</feature>
<reference evidence="3" key="2">
    <citation type="submission" date="2014-09" db="EMBL/GenBank/DDBJ databases">
        <title>Criblamydia sequanensis harbors a mega-plasmid encoding arsenite resistance.</title>
        <authorList>
            <person name="Bertelli C."/>
            <person name="Goesmann A."/>
            <person name="Greub G."/>
        </authorList>
    </citation>
    <scope>NUCLEOTIDE SEQUENCE [LARGE SCALE GENOMIC DNA]</scope>
    <source>
        <strain evidence="3">CRIB-18</strain>
    </source>
</reference>
<keyword evidence="1" id="KW-0472">Membrane</keyword>
<comment type="caution">
    <text evidence="3">The sequence shown here is derived from an EMBL/GenBank/DDBJ whole genome shotgun (WGS) entry which is preliminary data.</text>
</comment>
<dbReference type="Gene3D" id="1.20.1280.50">
    <property type="match status" value="1"/>
</dbReference>
<dbReference type="InterPro" id="IPR011047">
    <property type="entry name" value="Quinoprotein_ADH-like_sf"/>
</dbReference>
<organism evidence="3 4">
    <name type="scientific">Candidatus Criblamydia sequanensis CRIB-18</name>
    <dbReference type="NCBI Taxonomy" id="1437425"/>
    <lineage>
        <taxon>Bacteria</taxon>
        <taxon>Pseudomonadati</taxon>
        <taxon>Chlamydiota</taxon>
        <taxon>Chlamydiia</taxon>
        <taxon>Parachlamydiales</taxon>
        <taxon>Candidatus Criblamydiaceae</taxon>
        <taxon>Candidatus Criblamydia</taxon>
    </lineage>
</organism>
<dbReference type="SMART" id="SM00256">
    <property type="entry name" value="FBOX"/>
    <property type="match status" value="1"/>
</dbReference>
<dbReference type="OrthoDB" id="23498at2"/>